<evidence type="ECO:0000313" key="2">
    <source>
        <dbReference type="EMBL" id="KAG8536246.1"/>
    </source>
</evidence>
<keyword evidence="1" id="KW-1133">Transmembrane helix</keyword>
<dbReference type="EMBL" id="WNYA01047563">
    <property type="protein sequence ID" value="KAG8536246.1"/>
    <property type="molecule type" value="Genomic_DNA"/>
</dbReference>
<sequence>MVSKIFLNIVMKTGPAILASHCSITAEPRVLSLLVAAFWVFSPLECWILVLYGYICIFCAVFLPSTLYLGFTSRRLVS</sequence>
<reference evidence="2" key="1">
    <citation type="thesis" date="2020" institute="ProQuest LLC" country="789 East Eisenhower Parkway, Ann Arbor, MI, USA">
        <title>Comparative Genomics and Chromosome Evolution.</title>
        <authorList>
            <person name="Mudd A.B."/>
        </authorList>
    </citation>
    <scope>NUCLEOTIDE SEQUENCE</scope>
    <source>
        <strain evidence="2">237g6f4</strain>
        <tissue evidence="2">Blood</tissue>
    </source>
</reference>
<keyword evidence="1" id="KW-0812">Transmembrane</keyword>
<organism evidence="2 3">
    <name type="scientific">Engystomops pustulosus</name>
    <name type="common">Tungara frog</name>
    <name type="synonym">Physalaemus pustulosus</name>
    <dbReference type="NCBI Taxonomy" id="76066"/>
    <lineage>
        <taxon>Eukaryota</taxon>
        <taxon>Metazoa</taxon>
        <taxon>Chordata</taxon>
        <taxon>Craniata</taxon>
        <taxon>Vertebrata</taxon>
        <taxon>Euteleostomi</taxon>
        <taxon>Amphibia</taxon>
        <taxon>Batrachia</taxon>
        <taxon>Anura</taxon>
        <taxon>Neobatrachia</taxon>
        <taxon>Hyloidea</taxon>
        <taxon>Leptodactylidae</taxon>
        <taxon>Leiuperinae</taxon>
        <taxon>Engystomops</taxon>
    </lineage>
</organism>
<gene>
    <name evidence="2" type="ORF">GDO81_026814</name>
</gene>
<evidence type="ECO:0000313" key="3">
    <source>
        <dbReference type="Proteomes" id="UP000824782"/>
    </source>
</evidence>
<keyword evidence="1" id="KW-0472">Membrane</keyword>
<keyword evidence="3" id="KW-1185">Reference proteome</keyword>
<feature type="transmembrane region" description="Helical" evidence="1">
    <location>
        <begin position="47"/>
        <end position="71"/>
    </location>
</feature>
<comment type="caution">
    <text evidence="2">The sequence shown here is derived from an EMBL/GenBank/DDBJ whole genome shotgun (WGS) entry which is preliminary data.</text>
</comment>
<evidence type="ECO:0000256" key="1">
    <source>
        <dbReference type="SAM" id="Phobius"/>
    </source>
</evidence>
<dbReference type="AlphaFoldDB" id="A0AAV6YHT4"/>
<dbReference type="Proteomes" id="UP000824782">
    <property type="component" value="Unassembled WGS sequence"/>
</dbReference>
<accession>A0AAV6YHT4</accession>
<name>A0AAV6YHT4_ENGPU</name>
<protein>
    <submittedName>
        <fullName evidence="2">Uncharacterized protein</fullName>
    </submittedName>
</protein>
<proteinExistence type="predicted"/>